<dbReference type="InterPro" id="IPR025663">
    <property type="entry name" value="AKAP_28"/>
</dbReference>
<dbReference type="PANTHER" id="PTHR35075:SF1">
    <property type="entry name" value="A-KINASE ANCHOR PROTEIN 14"/>
    <property type="match status" value="1"/>
</dbReference>
<comment type="caution">
    <text evidence="2">The sequence shown here is derived from an EMBL/GenBank/DDBJ whole genome shotgun (WGS) entry which is preliminary data.</text>
</comment>
<dbReference type="GO" id="GO:0034237">
    <property type="term" value="F:protein kinase A regulatory subunit binding"/>
    <property type="evidence" value="ECO:0007669"/>
    <property type="project" value="TreeGrafter"/>
</dbReference>
<dbReference type="EMBL" id="VIIS01001856">
    <property type="protein sequence ID" value="KAF0291783.1"/>
    <property type="molecule type" value="Genomic_DNA"/>
</dbReference>
<sequence length="567" mass="60976">MDDSEPPAALTSASEPEGQKASEIPQSEPTNEAAADVPKSEVSGENAASEDKGGEDKSAAEDKSAGEDKSAAEDKSTAEDKSAAVEAPTEQTPAEATVTEEADEDKTAAEGSVQDKAPADESMPEPGDEVSAEHPSADDSAHQTAAASEEKSPSEGTANSPAFEAPVELPFADQADTTATSASADQPEPSTGAAEEHPPSDPAAQPPPQEMLSLPSPPSGLSSVSSLSGDSEEEKEEPHTAAPADTAPLSADLADPLVYDASHATVGAVLGHAADLLEAGVLPDVHASPSALATAADLLRRVLVVARHQLETASASVHRLLPLGLRLAENVMTVPQWRAVEGRSQRCASRAIYQALMELQLPPQQREERRLLRALRRRPARLWADVSLGEAAAELAERRHPDRYAGFDPARDAAREAETALLAAYRAAVRARLTEPVPAVPLPSAAGLDGAARLAAVHEVVKSWRYSIRWRYCVDFLRTEEEPLLSRHVYQVRFSVPEHHQPIPRPVAYVFFVLIVSKVKPETEPIQMYYMTETSRLRHVPGKVIFQEKWLIDIINVKLKFWREIKF</sequence>
<feature type="compositionally biased region" description="Low complexity" evidence="1">
    <location>
        <begin position="84"/>
        <end position="97"/>
    </location>
</feature>
<evidence type="ECO:0000256" key="1">
    <source>
        <dbReference type="SAM" id="MobiDB-lite"/>
    </source>
</evidence>
<dbReference type="Pfam" id="PF14469">
    <property type="entry name" value="AKAP28"/>
    <property type="match status" value="1"/>
</dbReference>
<feature type="compositionally biased region" description="Basic and acidic residues" evidence="1">
    <location>
        <begin position="49"/>
        <end position="83"/>
    </location>
</feature>
<dbReference type="AlphaFoldDB" id="A0A6A4VDS9"/>
<feature type="compositionally biased region" description="Pro residues" evidence="1">
    <location>
        <begin position="200"/>
        <end position="209"/>
    </location>
</feature>
<protein>
    <submittedName>
        <fullName evidence="2">A-kinase anchor protein 14</fullName>
    </submittedName>
</protein>
<dbReference type="PANTHER" id="PTHR35075">
    <property type="entry name" value="A-KINASE ANCHOR PROTEIN 14"/>
    <property type="match status" value="1"/>
</dbReference>
<proteinExistence type="predicted"/>
<dbReference type="OrthoDB" id="2148342at2759"/>
<keyword evidence="2" id="KW-0418">Kinase</keyword>
<feature type="region of interest" description="Disordered" evidence="1">
    <location>
        <begin position="1"/>
        <end position="248"/>
    </location>
</feature>
<reference evidence="2 3" key="1">
    <citation type="submission" date="2019-07" db="EMBL/GenBank/DDBJ databases">
        <title>Draft genome assembly of a fouling barnacle, Amphibalanus amphitrite (Darwin, 1854): The first reference genome for Thecostraca.</title>
        <authorList>
            <person name="Kim W."/>
        </authorList>
    </citation>
    <scope>NUCLEOTIDE SEQUENCE [LARGE SCALE GENOMIC DNA]</scope>
    <source>
        <strain evidence="2">SNU_AA5</strain>
        <tissue evidence="2">Soma without cirri and trophi</tissue>
    </source>
</reference>
<dbReference type="GO" id="GO:0016301">
    <property type="term" value="F:kinase activity"/>
    <property type="evidence" value="ECO:0007669"/>
    <property type="project" value="UniProtKB-KW"/>
</dbReference>
<feature type="compositionally biased region" description="Low complexity" evidence="1">
    <location>
        <begin position="219"/>
        <end position="229"/>
    </location>
</feature>
<feature type="compositionally biased region" description="Basic and acidic residues" evidence="1">
    <location>
        <begin position="131"/>
        <end position="141"/>
    </location>
</feature>
<name>A0A6A4VDS9_AMPAM</name>
<evidence type="ECO:0000313" key="3">
    <source>
        <dbReference type="Proteomes" id="UP000440578"/>
    </source>
</evidence>
<organism evidence="2 3">
    <name type="scientific">Amphibalanus amphitrite</name>
    <name type="common">Striped barnacle</name>
    <name type="synonym">Balanus amphitrite</name>
    <dbReference type="NCBI Taxonomy" id="1232801"/>
    <lineage>
        <taxon>Eukaryota</taxon>
        <taxon>Metazoa</taxon>
        <taxon>Ecdysozoa</taxon>
        <taxon>Arthropoda</taxon>
        <taxon>Crustacea</taxon>
        <taxon>Multicrustacea</taxon>
        <taxon>Cirripedia</taxon>
        <taxon>Thoracica</taxon>
        <taxon>Thoracicalcarea</taxon>
        <taxon>Balanomorpha</taxon>
        <taxon>Balanoidea</taxon>
        <taxon>Balanidae</taxon>
        <taxon>Amphibalaninae</taxon>
        <taxon>Amphibalanus</taxon>
    </lineage>
</organism>
<feature type="compositionally biased region" description="Low complexity" evidence="1">
    <location>
        <begin position="172"/>
        <end position="186"/>
    </location>
</feature>
<dbReference type="InterPro" id="IPR053084">
    <property type="entry name" value="AKAP"/>
</dbReference>
<gene>
    <name evidence="2" type="primary">Akap14_2</name>
    <name evidence="2" type="ORF">FJT64_010171</name>
</gene>
<dbReference type="Proteomes" id="UP000440578">
    <property type="component" value="Unassembled WGS sequence"/>
</dbReference>
<accession>A0A6A4VDS9</accession>
<keyword evidence="3" id="KW-1185">Reference proteome</keyword>
<dbReference type="GO" id="GO:0005952">
    <property type="term" value="C:cAMP-dependent protein kinase complex"/>
    <property type="evidence" value="ECO:0007669"/>
    <property type="project" value="TreeGrafter"/>
</dbReference>
<keyword evidence="2" id="KW-0808">Transferase</keyword>
<evidence type="ECO:0000313" key="2">
    <source>
        <dbReference type="EMBL" id="KAF0291783.1"/>
    </source>
</evidence>